<name>A0A8T1YNT9_ARASU</name>
<evidence type="ECO:0000313" key="1">
    <source>
        <dbReference type="EMBL" id="KAG7547907.1"/>
    </source>
</evidence>
<organism evidence="1 2">
    <name type="scientific">Arabidopsis suecica</name>
    <name type="common">Swedish thale-cress</name>
    <name type="synonym">Cardaminopsis suecica</name>
    <dbReference type="NCBI Taxonomy" id="45249"/>
    <lineage>
        <taxon>Eukaryota</taxon>
        <taxon>Viridiplantae</taxon>
        <taxon>Streptophyta</taxon>
        <taxon>Embryophyta</taxon>
        <taxon>Tracheophyta</taxon>
        <taxon>Spermatophyta</taxon>
        <taxon>Magnoliopsida</taxon>
        <taxon>eudicotyledons</taxon>
        <taxon>Gunneridae</taxon>
        <taxon>Pentapetalae</taxon>
        <taxon>rosids</taxon>
        <taxon>malvids</taxon>
        <taxon>Brassicales</taxon>
        <taxon>Brassicaceae</taxon>
        <taxon>Camelineae</taxon>
        <taxon>Arabidopsis</taxon>
    </lineage>
</organism>
<gene>
    <name evidence="1" type="ORF">ISN44_As12g031100</name>
</gene>
<accession>A0A8T1YNT9</accession>
<evidence type="ECO:0000313" key="2">
    <source>
        <dbReference type="Proteomes" id="UP000694251"/>
    </source>
</evidence>
<dbReference type="AlphaFoldDB" id="A0A8T1YNT9"/>
<protein>
    <submittedName>
        <fullName evidence="1">Uncharacterized protein</fullName>
    </submittedName>
</protein>
<comment type="caution">
    <text evidence="1">The sequence shown here is derived from an EMBL/GenBank/DDBJ whole genome shotgun (WGS) entry which is preliminary data.</text>
</comment>
<sequence>MTYIPAAVMTDIVRRIGRDGFRNLGPLIAARPFFQEFVFSREVLVDVDLDEFLANTRLGREESIYRPFPLRCATEGHEIARYIEALCRLTQEGPSVEALEMLGEVGYSYISATFAFAVMLLCCGSYEQGMVVTRTFFSRIQTLEEAVAVAEVVEDQIRHIGPGHRNVFYGYIHFKEYPICYFAHTNSSSSICQNCFAFNYATRVHEMC</sequence>
<proteinExistence type="predicted"/>
<keyword evidence="2" id="KW-1185">Reference proteome</keyword>
<dbReference type="EMBL" id="JAEFBJ010000012">
    <property type="protein sequence ID" value="KAG7547907.1"/>
    <property type="molecule type" value="Genomic_DNA"/>
</dbReference>
<dbReference type="Proteomes" id="UP000694251">
    <property type="component" value="Chromosome 12"/>
</dbReference>
<reference evidence="1 2" key="1">
    <citation type="submission" date="2020-12" db="EMBL/GenBank/DDBJ databases">
        <title>Concerted genomic and epigenomic changes stabilize Arabidopsis allopolyploids.</title>
        <authorList>
            <person name="Chen Z."/>
        </authorList>
    </citation>
    <scope>NUCLEOTIDE SEQUENCE [LARGE SCALE GENOMIC DNA]</scope>
    <source>
        <strain evidence="1">As9502</strain>
        <tissue evidence="1">Leaf</tissue>
    </source>
</reference>
<dbReference type="OrthoDB" id="10361579at2759"/>